<dbReference type="EMBL" id="LZFO01000056">
    <property type="protein sequence ID" value="OFH99451.1"/>
    <property type="molecule type" value="Genomic_DNA"/>
</dbReference>
<accession>A0A1E8EVA1</accession>
<dbReference type="PATRIC" id="fig|1121290.3.peg.2262"/>
<dbReference type="SUPFAM" id="SSF54001">
    <property type="entry name" value="Cysteine proteinases"/>
    <property type="match status" value="1"/>
</dbReference>
<gene>
    <name evidence="1" type="ORF">CLOACE_22410</name>
</gene>
<organism evidence="1 2">
    <name type="scientific">Clostridium acetireducens DSM 10703</name>
    <dbReference type="NCBI Taxonomy" id="1121290"/>
    <lineage>
        <taxon>Bacteria</taxon>
        <taxon>Bacillati</taxon>
        <taxon>Bacillota</taxon>
        <taxon>Clostridia</taxon>
        <taxon>Eubacteriales</taxon>
        <taxon>Clostridiaceae</taxon>
        <taxon>Clostridium</taxon>
    </lineage>
</organism>
<dbReference type="AlphaFoldDB" id="A0A1E8EVA1"/>
<evidence type="ECO:0008006" key="3">
    <source>
        <dbReference type="Google" id="ProtNLM"/>
    </source>
</evidence>
<keyword evidence="2" id="KW-1185">Reference proteome</keyword>
<dbReference type="PROSITE" id="PS51257">
    <property type="entry name" value="PROKAR_LIPOPROTEIN"/>
    <property type="match status" value="1"/>
</dbReference>
<comment type="caution">
    <text evidence="1">The sequence shown here is derived from an EMBL/GenBank/DDBJ whole genome shotgun (WGS) entry which is preliminary data.</text>
</comment>
<evidence type="ECO:0000313" key="2">
    <source>
        <dbReference type="Proteomes" id="UP000175744"/>
    </source>
</evidence>
<name>A0A1E8EVA1_9CLOT</name>
<protein>
    <recommendedName>
        <fullName evidence="3">Transglutaminase-like superfamily protein</fullName>
    </recommendedName>
</protein>
<dbReference type="RefSeq" id="WP_070111337.1">
    <property type="nucleotide sequence ID" value="NZ_LZFO01000056.1"/>
</dbReference>
<dbReference type="STRING" id="1121290.CLAOCE_22410"/>
<evidence type="ECO:0000313" key="1">
    <source>
        <dbReference type="EMBL" id="OFH99451.1"/>
    </source>
</evidence>
<dbReference type="InterPro" id="IPR038765">
    <property type="entry name" value="Papain-like_cys_pep_sf"/>
</dbReference>
<dbReference type="OrthoDB" id="1924644at2"/>
<reference evidence="1 2" key="1">
    <citation type="submission" date="2016-06" db="EMBL/GenBank/DDBJ databases">
        <title>Genome sequence of Clostridium acetireducens DSM 10703.</title>
        <authorList>
            <person name="Poehlein A."/>
            <person name="Fluechter S."/>
            <person name="Duerre P."/>
            <person name="Daniel R."/>
        </authorList>
    </citation>
    <scope>NUCLEOTIDE SEQUENCE [LARGE SCALE GENOMIC DNA]</scope>
    <source>
        <strain evidence="1 2">DSM 10703</strain>
    </source>
</reference>
<proteinExistence type="predicted"/>
<sequence length="366" mass="42759">MKNKKYLIFIICFFITILGFSACKSSKNTKGIFVIKWNNIYSGNNIQFHYEDPENISIKEINNKYKLSKEVSGYKDDFDKALKLMYWIHNNYKFKKNIVTDYYDTLSILEKTKKGDYLSDKDLSIVYSQAASSLNLYVRRGEFKVKDIQNNLDDYYFKVCEVWSNKYNKWILMDVANGCYMELNGEPLSAMEVLNKGIENVKVNAFKENKKYSDKIKKYIYSYTIEIDNNIYAATKSNSYITYINEKEIPEIALKDYVVPSTIFVNKPDLFTISPETDYKNAKPDDIPTLIFLKKKSEKQEDTITLNGGAFKDSGMVSNYYISIDNNPWQKTNLYFSVTLKKENTNIRLSLDGKKVLREVTLVYKN</sequence>
<dbReference type="Proteomes" id="UP000175744">
    <property type="component" value="Unassembled WGS sequence"/>
</dbReference>